<dbReference type="EMBL" id="QBLH01003411">
    <property type="protein sequence ID" value="TGZ38489.1"/>
    <property type="molecule type" value="Genomic_DNA"/>
</dbReference>
<evidence type="ECO:0000313" key="2">
    <source>
        <dbReference type="EMBL" id="TGZ38489.1"/>
    </source>
</evidence>
<accession>A0A4S2JV44</accession>
<dbReference type="InterPro" id="IPR036291">
    <property type="entry name" value="NAD(P)-bd_dom_sf"/>
</dbReference>
<sequence length="71" mass="7712">MRSILITGCNRGLGLGLVRHLVESPRPPENVFATCRDASRATVRPRGGAGRGRAGSYARSPTNRRSYKSSR</sequence>
<gene>
    <name evidence="2" type="ORF">DBV15_08438</name>
</gene>
<dbReference type="AlphaFoldDB" id="A0A4S2JV44"/>
<dbReference type="Proteomes" id="UP000310200">
    <property type="component" value="Unassembled WGS sequence"/>
</dbReference>
<feature type="region of interest" description="Disordered" evidence="1">
    <location>
        <begin position="36"/>
        <end position="71"/>
    </location>
</feature>
<keyword evidence="3" id="KW-1185">Reference proteome</keyword>
<reference evidence="2 3" key="1">
    <citation type="journal article" date="2019" name="Philos. Trans. R. Soc. Lond., B, Biol. Sci.">
        <title>Ant behaviour and brain gene expression of defending hosts depend on the ecological success of the intruding social parasite.</title>
        <authorList>
            <person name="Kaur R."/>
            <person name="Stoldt M."/>
            <person name="Jongepier E."/>
            <person name="Feldmeyer B."/>
            <person name="Menzel F."/>
            <person name="Bornberg-Bauer E."/>
            <person name="Foitzik S."/>
        </authorList>
    </citation>
    <scope>NUCLEOTIDE SEQUENCE [LARGE SCALE GENOMIC DNA]</scope>
    <source>
        <tissue evidence="2">Whole body</tissue>
    </source>
</reference>
<comment type="caution">
    <text evidence="2">The sequence shown here is derived from an EMBL/GenBank/DDBJ whole genome shotgun (WGS) entry which is preliminary data.</text>
</comment>
<protein>
    <submittedName>
        <fullName evidence="2">C-factor</fullName>
    </submittedName>
</protein>
<name>A0A4S2JV44_9HYME</name>
<proteinExistence type="predicted"/>
<evidence type="ECO:0000313" key="3">
    <source>
        <dbReference type="Proteomes" id="UP000310200"/>
    </source>
</evidence>
<dbReference type="SUPFAM" id="SSF51735">
    <property type="entry name" value="NAD(P)-binding Rossmann-fold domains"/>
    <property type="match status" value="1"/>
</dbReference>
<evidence type="ECO:0000256" key="1">
    <source>
        <dbReference type="SAM" id="MobiDB-lite"/>
    </source>
</evidence>
<dbReference type="Gene3D" id="3.40.50.720">
    <property type="entry name" value="NAD(P)-binding Rossmann-like Domain"/>
    <property type="match status" value="1"/>
</dbReference>
<organism evidence="2 3">
    <name type="scientific">Temnothorax longispinosus</name>
    <dbReference type="NCBI Taxonomy" id="300112"/>
    <lineage>
        <taxon>Eukaryota</taxon>
        <taxon>Metazoa</taxon>
        <taxon>Ecdysozoa</taxon>
        <taxon>Arthropoda</taxon>
        <taxon>Hexapoda</taxon>
        <taxon>Insecta</taxon>
        <taxon>Pterygota</taxon>
        <taxon>Neoptera</taxon>
        <taxon>Endopterygota</taxon>
        <taxon>Hymenoptera</taxon>
        <taxon>Apocrita</taxon>
        <taxon>Aculeata</taxon>
        <taxon>Formicoidea</taxon>
        <taxon>Formicidae</taxon>
        <taxon>Myrmicinae</taxon>
        <taxon>Temnothorax</taxon>
    </lineage>
</organism>